<dbReference type="Pfam" id="PF00379">
    <property type="entry name" value="Chitin_bind_4"/>
    <property type="match status" value="1"/>
</dbReference>
<feature type="compositionally biased region" description="Polar residues" evidence="3">
    <location>
        <begin position="346"/>
        <end position="361"/>
    </location>
</feature>
<evidence type="ECO:0008006" key="6">
    <source>
        <dbReference type="Google" id="ProtNLM"/>
    </source>
</evidence>
<keyword evidence="2" id="KW-0193">Cuticle</keyword>
<proteinExistence type="predicted"/>
<dbReference type="GO" id="GO:0062129">
    <property type="term" value="C:chitin-based extracellular matrix"/>
    <property type="evidence" value="ECO:0007669"/>
    <property type="project" value="TreeGrafter"/>
</dbReference>
<reference evidence="4" key="1">
    <citation type="submission" date="2022-03" db="EMBL/GenBank/DDBJ databases">
        <authorList>
            <person name="Tunstrom K."/>
        </authorList>
    </citation>
    <scope>NUCLEOTIDE SEQUENCE</scope>
</reference>
<evidence type="ECO:0000256" key="2">
    <source>
        <dbReference type="PROSITE-ProRule" id="PRU00497"/>
    </source>
</evidence>
<organism evidence="4 5">
    <name type="scientific">Euphydryas editha</name>
    <name type="common">Edith's checkerspot</name>
    <dbReference type="NCBI Taxonomy" id="104508"/>
    <lineage>
        <taxon>Eukaryota</taxon>
        <taxon>Metazoa</taxon>
        <taxon>Ecdysozoa</taxon>
        <taxon>Arthropoda</taxon>
        <taxon>Hexapoda</taxon>
        <taxon>Insecta</taxon>
        <taxon>Pterygota</taxon>
        <taxon>Neoptera</taxon>
        <taxon>Endopterygota</taxon>
        <taxon>Lepidoptera</taxon>
        <taxon>Glossata</taxon>
        <taxon>Ditrysia</taxon>
        <taxon>Papilionoidea</taxon>
        <taxon>Nymphalidae</taxon>
        <taxon>Nymphalinae</taxon>
        <taxon>Euphydryas</taxon>
    </lineage>
</organism>
<dbReference type="EMBL" id="CAKOGL010000030">
    <property type="protein sequence ID" value="CAH2107447.1"/>
    <property type="molecule type" value="Genomic_DNA"/>
</dbReference>
<gene>
    <name evidence="4" type="ORF">EEDITHA_LOCUS21488</name>
</gene>
<protein>
    <recommendedName>
        <fullName evidence="6">Cuticle protein</fullName>
    </recommendedName>
</protein>
<accession>A0AAU9V6P6</accession>
<evidence type="ECO:0000313" key="4">
    <source>
        <dbReference type="EMBL" id="CAH2107447.1"/>
    </source>
</evidence>
<keyword evidence="5" id="KW-1185">Reference proteome</keyword>
<dbReference type="InterPro" id="IPR050468">
    <property type="entry name" value="Cuticle_Struct_Prot"/>
</dbReference>
<dbReference type="PANTHER" id="PTHR10380">
    <property type="entry name" value="CUTICLE PROTEIN"/>
    <property type="match status" value="1"/>
</dbReference>
<comment type="caution">
    <text evidence="4">The sequence shown here is derived from an EMBL/GenBank/DDBJ whole genome shotgun (WGS) entry which is preliminary data.</text>
</comment>
<keyword evidence="1" id="KW-0732">Signal</keyword>
<evidence type="ECO:0000256" key="1">
    <source>
        <dbReference type="ARBA" id="ARBA00022729"/>
    </source>
</evidence>
<name>A0AAU9V6P6_EUPED</name>
<evidence type="ECO:0000313" key="5">
    <source>
        <dbReference type="Proteomes" id="UP001153954"/>
    </source>
</evidence>
<dbReference type="AlphaFoldDB" id="A0AAU9V6P6"/>
<dbReference type="InterPro" id="IPR000618">
    <property type="entry name" value="Insect_cuticle"/>
</dbReference>
<dbReference type="PROSITE" id="PS51155">
    <property type="entry name" value="CHIT_BIND_RR_2"/>
    <property type="match status" value="1"/>
</dbReference>
<dbReference type="GO" id="GO:0008010">
    <property type="term" value="F:structural constituent of chitin-based larval cuticle"/>
    <property type="evidence" value="ECO:0007669"/>
    <property type="project" value="TreeGrafter"/>
</dbReference>
<evidence type="ECO:0000256" key="3">
    <source>
        <dbReference type="SAM" id="MobiDB-lite"/>
    </source>
</evidence>
<dbReference type="Proteomes" id="UP001153954">
    <property type="component" value="Unassembled WGS sequence"/>
</dbReference>
<feature type="region of interest" description="Disordered" evidence="3">
    <location>
        <begin position="321"/>
        <end position="379"/>
    </location>
</feature>
<dbReference type="PANTHER" id="PTHR10380:SF240">
    <property type="match status" value="1"/>
</dbReference>
<sequence>MAPPPATVCAQGSNSATKQRYVTTYAKHPQPNGRKIDPFFLFLITSTALYIEGIKVPVETTDENVTNSGQVVEEVIPIYYVSNQANRDPYLIPPDPHKPEEVEYHVATPATYLLPPAPDAKNEYFFKTTEPGEQSDWYPIAPEKLTEVIPLSQAEDPQKHQKVKENLRTGKLRQISHGVTVPSRNLLPPREDAPNDFVLLSPSVELELPLEEIDHTLNNSPTTIQVPVSRDRLKYPLQFPFKLNPIPVSYITPPKIKSPEYKNPTRLYPKKYKNEFVPIPIPISQFAGDSMKEMPIVHPLKPVVNIDEYSVPDDQKKKYLHEQHDQKRKLKQQNEEPEPAIYDGPSKTQPAEQEVSETNYRNHGHNEYPSALKPTYNDKHGIKSKGERTEFRMHGMKGPHSYQFGYDTGKGKNRQFRYEERDNDGHVRGHYGYVDKFGKLRVVNYDADPEHGFRAEVPVEKEQ</sequence>